<keyword evidence="7" id="KW-0547">Nucleotide-binding</keyword>
<dbReference type="GO" id="GO:0009252">
    <property type="term" value="P:peptidoglycan biosynthetic process"/>
    <property type="evidence" value="ECO:0007669"/>
    <property type="project" value="UniProtKB-UniRule"/>
</dbReference>
<comment type="PTM">
    <text evidence="7">Carboxylation is probably crucial for Mg(2+) binding and, consequently, for the gamma-phosphate positioning of ATP.</text>
</comment>
<name>A0A2Z3RZ89_9MICO</name>
<dbReference type="SUPFAM" id="SSF53623">
    <property type="entry name" value="MurD-like peptide ligases, catalytic domain"/>
    <property type="match status" value="1"/>
</dbReference>
<dbReference type="GO" id="GO:0005524">
    <property type="term" value="F:ATP binding"/>
    <property type="evidence" value="ECO:0007669"/>
    <property type="project" value="UniProtKB-UniRule"/>
</dbReference>
<dbReference type="PANTHER" id="PTHR23135:SF4">
    <property type="entry name" value="UDP-N-ACETYLMURAMOYL-L-ALANYL-D-GLUTAMATE--2,6-DIAMINOPIMELATE LIGASE MURE HOMOLOG, CHLOROPLASTIC"/>
    <property type="match status" value="1"/>
</dbReference>
<dbReference type="HAMAP" id="MF_00208">
    <property type="entry name" value="MurE"/>
    <property type="match status" value="1"/>
</dbReference>
<sequence length="524" mass="55169">MGAFVGSLRPEHPQPRALSGLVTELGLTTSDLLDDIEISGITLTTKDVRPGDVFVGMPGAKIHGASFAGAARDAGAVALLTDAAGADIAHECGIPIVIVPEVRASLGHIASWIYRNQDVDATVFGVTGTNGKTSVVYILSALLKQLGVTNGLSSTAERRIGDVAMVSGLTTPESTEVHALLARMCESSVRAVCLEVSAQAMTRHRVDGIHFDVVGFTNLSHDHLDDYVDFEDYYAAKAQLFNPDIASRGVVTVDDPWGVRLAEEALIPLTTVATIPNSVGWDTAQWKMTVTEQTQRETSFVLSGPDGRELTTSVPLLGSFMASNAALAIVMLVESGFDLEHIAHVVNAAGGIQVVVPGRTEIVSGESGPVFYLDYGHTPDAFSSLLTAVREVTPGKVVFLFGADGDRDKTKRHAMGKIAAEGADVVVITDYHPRTEDPAVIRAALREGATSAGSAAEIFEVADVQSAIARAIAEAGEGDAIIYAGPGHETEREVAGGTIAFNFREEIKAALTEAGYTPRGEHTA</sequence>
<dbReference type="EMBL" id="CP023994">
    <property type="protein sequence ID" value="AWR21256.1"/>
    <property type="molecule type" value="Genomic_DNA"/>
</dbReference>
<dbReference type="SUPFAM" id="SSF53244">
    <property type="entry name" value="MurD-like peptide ligases, peptide-binding domain"/>
    <property type="match status" value="1"/>
</dbReference>
<keyword evidence="7" id="KW-0460">Magnesium</keyword>
<evidence type="ECO:0000256" key="4">
    <source>
        <dbReference type="ARBA" id="ARBA00022984"/>
    </source>
</evidence>
<comment type="caution">
    <text evidence="7">Lacks conserved residue(s) required for the propagation of feature annotation.</text>
</comment>
<comment type="pathway">
    <text evidence="7 8">Cell wall biogenesis; peptidoglycan biosynthesis.</text>
</comment>
<evidence type="ECO:0000256" key="5">
    <source>
        <dbReference type="ARBA" id="ARBA00023306"/>
    </source>
</evidence>
<dbReference type="GO" id="GO:0016881">
    <property type="term" value="F:acid-amino acid ligase activity"/>
    <property type="evidence" value="ECO:0007669"/>
    <property type="project" value="UniProtKB-UniRule"/>
</dbReference>
<evidence type="ECO:0000259" key="11">
    <source>
        <dbReference type="Pfam" id="PF08245"/>
    </source>
</evidence>
<evidence type="ECO:0000259" key="10">
    <source>
        <dbReference type="Pfam" id="PF02875"/>
    </source>
</evidence>
<evidence type="ECO:0000313" key="12">
    <source>
        <dbReference type="EMBL" id="AWR21256.1"/>
    </source>
</evidence>
<feature type="domain" description="Mur ligase C-terminal" evidence="10">
    <location>
        <begin position="358"/>
        <end position="486"/>
    </location>
</feature>
<keyword evidence="2 7" id="KW-0132">Cell division</keyword>
<keyword evidence="4 7" id="KW-0573">Peptidoglycan synthesis</keyword>
<feature type="modified residue" description="N6-carboxylysine" evidence="7">
    <location>
        <position position="237"/>
    </location>
</feature>
<keyword evidence="6 7" id="KW-0961">Cell wall biogenesis/degradation</keyword>
<evidence type="ECO:0000259" key="9">
    <source>
        <dbReference type="Pfam" id="PF01225"/>
    </source>
</evidence>
<feature type="binding site" evidence="7">
    <location>
        <position position="197"/>
    </location>
    <ligand>
        <name>UDP-N-acetyl-alpha-D-muramoyl-L-alanyl-D-glutamate</name>
        <dbReference type="ChEBI" id="CHEBI:83900"/>
    </ligand>
</feature>
<dbReference type="Gene3D" id="3.40.1190.10">
    <property type="entry name" value="Mur-like, catalytic domain"/>
    <property type="match status" value="1"/>
</dbReference>
<feature type="binding site" evidence="7">
    <location>
        <begin position="128"/>
        <end position="134"/>
    </location>
    <ligand>
        <name>ATP</name>
        <dbReference type="ChEBI" id="CHEBI:30616"/>
    </ligand>
</feature>
<feature type="domain" description="Mur ligase central" evidence="11">
    <location>
        <begin position="126"/>
        <end position="331"/>
    </location>
</feature>
<protein>
    <recommendedName>
        <fullName evidence="7">UDP-N-acetylmuramyl-tripeptide synthetase</fullName>
        <ecNumber evidence="7">6.3.2.-</ecNumber>
    </recommendedName>
    <alternativeName>
        <fullName evidence="7">UDP-MurNAc-tripeptide synthetase</fullName>
    </alternativeName>
</protein>
<accession>A0A2Z3RZ89</accession>
<dbReference type="InterPro" id="IPR036565">
    <property type="entry name" value="Mur-like_cat_sf"/>
</dbReference>
<evidence type="ECO:0000313" key="13">
    <source>
        <dbReference type="Proteomes" id="UP000246894"/>
    </source>
</evidence>
<feature type="binding site" evidence="7">
    <location>
        <begin position="170"/>
        <end position="171"/>
    </location>
    <ligand>
        <name>UDP-N-acetyl-alpha-D-muramoyl-L-alanyl-D-glutamate</name>
        <dbReference type="ChEBI" id="CHEBI:83900"/>
    </ligand>
</feature>
<dbReference type="NCBIfam" id="TIGR01085">
    <property type="entry name" value="murE"/>
    <property type="match status" value="1"/>
</dbReference>
<dbReference type="UniPathway" id="UPA00219"/>
<evidence type="ECO:0000256" key="8">
    <source>
        <dbReference type="RuleBase" id="RU004135"/>
    </source>
</evidence>
<dbReference type="KEGG" id="aum:AURMO_00645"/>
<feature type="binding site" evidence="7">
    <location>
        <position position="43"/>
    </location>
    <ligand>
        <name>UDP-N-acetyl-alpha-D-muramoyl-L-alanyl-D-glutamate</name>
        <dbReference type="ChEBI" id="CHEBI:83900"/>
    </ligand>
</feature>
<gene>
    <name evidence="7" type="primary">murE</name>
    <name evidence="12" type="ORF">AURMO_00645</name>
</gene>
<dbReference type="GO" id="GO:0071555">
    <property type="term" value="P:cell wall organization"/>
    <property type="evidence" value="ECO:0007669"/>
    <property type="project" value="UniProtKB-KW"/>
</dbReference>
<comment type="function">
    <text evidence="7">Catalyzes the addition of an amino acid to the nucleotide precursor UDP-N-acetylmuramoyl-L-alanyl-D-glutamate (UMAG) in the biosynthesis of bacterial cell-wall peptidoglycan.</text>
</comment>
<dbReference type="AlphaFoldDB" id="A0A2Z3RZ89"/>
<evidence type="ECO:0000256" key="1">
    <source>
        <dbReference type="ARBA" id="ARBA00005898"/>
    </source>
</evidence>
<dbReference type="Gene3D" id="3.90.190.20">
    <property type="entry name" value="Mur ligase, C-terminal domain"/>
    <property type="match status" value="1"/>
</dbReference>
<dbReference type="GO" id="GO:0008360">
    <property type="term" value="P:regulation of cell shape"/>
    <property type="evidence" value="ECO:0007669"/>
    <property type="project" value="UniProtKB-KW"/>
</dbReference>
<comment type="cofactor">
    <cofactor evidence="7">
        <name>Mg(2+)</name>
        <dbReference type="ChEBI" id="CHEBI:18420"/>
    </cofactor>
</comment>
<comment type="similarity">
    <text evidence="1 7">Belongs to the MurCDEF family. MurE subfamily.</text>
</comment>
<comment type="subcellular location">
    <subcellularLocation>
        <location evidence="7 8">Cytoplasm</location>
    </subcellularLocation>
</comment>
<feature type="domain" description="Mur ligase N-terminal catalytic" evidence="9">
    <location>
        <begin position="37"/>
        <end position="111"/>
    </location>
</feature>
<dbReference type="PANTHER" id="PTHR23135">
    <property type="entry name" value="MUR LIGASE FAMILY MEMBER"/>
    <property type="match status" value="1"/>
</dbReference>
<dbReference type="GO" id="GO:0051301">
    <property type="term" value="P:cell division"/>
    <property type="evidence" value="ECO:0007669"/>
    <property type="project" value="UniProtKB-KW"/>
</dbReference>
<feature type="binding site" evidence="7">
    <location>
        <position position="45"/>
    </location>
    <ligand>
        <name>UDP-N-acetyl-alpha-D-muramoyl-L-alanyl-D-glutamate</name>
        <dbReference type="ChEBI" id="CHEBI:83900"/>
    </ligand>
</feature>
<reference evidence="12 13" key="1">
    <citation type="submission" date="2017-10" db="EMBL/GenBank/DDBJ databases">
        <title>Genome of an Actinobacterium that displays light-enhanced growth.</title>
        <authorList>
            <person name="Maresca J.A."/>
            <person name="Hempel P."/>
            <person name="Shevchenko O."/>
            <person name="Miller K.J."/>
            <person name="Hahn M.W."/>
        </authorList>
    </citation>
    <scope>NUCLEOTIDE SEQUENCE [LARGE SCALE GENOMIC DNA]</scope>
    <source>
        <strain evidence="12 13">MWH-Mo1</strain>
    </source>
</reference>
<dbReference type="RefSeq" id="WP_110233113.1">
    <property type="nucleotide sequence ID" value="NZ_CP023994.1"/>
</dbReference>
<keyword evidence="5 7" id="KW-0131">Cell cycle</keyword>
<organism evidence="12 13">
    <name type="scientific">Aurantimicrobium photophilum</name>
    <dbReference type="NCBI Taxonomy" id="1987356"/>
    <lineage>
        <taxon>Bacteria</taxon>
        <taxon>Bacillati</taxon>
        <taxon>Actinomycetota</taxon>
        <taxon>Actinomycetes</taxon>
        <taxon>Micrococcales</taxon>
        <taxon>Microbacteriaceae</taxon>
        <taxon>Aurantimicrobium</taxon>
    </lineage>
</organism>
<dbReference type="InterPro" id="IPR000713">
    <property type="entry name" value="Mur_ligase_N"/>
</dbReference>
<dbReference type="InterPro" id="IPR036615">
    <property type="entry name" value="Mur_ligase_C_dom_sf"/>
</dbReference>
<evidence type="ECO:0000256" key="2">
    <source>
        <dbReference type="ARBA" id="ARBA00022618"/>
    </source>
</evidence>
<dbReference type="GO" id="GO:0000287">
    <property type="term" value="F:magnesium ion binding"/>
    <property type="evidence" value="ECO:0007669"/>
    <property type="project" value="UniProtKB-UniRule"/>
</dbReference>
<keyword evidence="7" id="KW-0067">ATP-binding</keyword>
<keyword evidence="7" id="KW-0963">Cytoplasm</keyword>
<dbReference type="Gene3D" id="3.40.1390.10">
    <property type="entry name" value="MurE/MurF, N-terminal domain"/>
    <property type="match status" value="1"/>
</dbReference>
<dbReference type="GO" id="GO:0005737">
    <property type="term" value="C:cytoplasm"/>
    <property type="evidence" value="ECO:0007669"/>
    <property type="project" value="UniProtKB-SubCell"/>
</dbReference>
<keyword evidence="13" id="KW-1185">Reference proteome</keyword>
<keyword evidence="3 7" id="KW-0133">Cell shape</keyword>
<dbReference type="InterPro" id="IPR005761">
    <property type="entry name" value="UDP-N-AcMur-Glu-dNH2Pim_ligase"/>
</dbReference>
<dbReference type="Proteomes" id="UP000246894">
    <property type="component" value="Chromosome"/>
</dbReference>
<keyword evidence="7 12" id="KW-0436">Ligase</keyword>
<proteinExistence type="inferred from homology"/>
<dbReference type="EC" id="6.3.2.-" evidence="7"/>
<evidence type="ECO:0000256" key="6">
    <source>
        <dbReference type="ARBA" id="ARBA00023316"/>
    </source>
</evidence>
<evidence type="ECO:0000256" key="3">
    <source>
        <dbReference type="ARBA" id="ARBA00022960"/>
    </source>
</evidence>
<evidence type="ECO:0000256" key="7">
    <source>
        <dbReference type="HAMAP-Rule" id="MF_00208"/>
    </source>
</evidence>
<dbReference type="InterPro" id="IPR035911">
    <property type="entry name" value="MurE/MurF_N"/>
</dbReference>
<feature type="binding site" evidence="7">
    <location>
        <position position="205"/>
    </location>
    <ligand>
        <name>UDP-N-acetyl-alpha-D-muramoyl-L-alanyl-D-glutamate</name>
        <dbReference type="ChEBI" id="CHEBI:83900"/>
    </ligand>
</feature>
<dbReference type="Pfam" id="PF08245">
    <property type="entry name" value="Mur_ligase_M"/>
    <property type="match status" value="1"/>
</dbReference>
<dbReference type="Pfam" id="PF01225">
    <property type="entry name" value="Mur_ligase"/>
    <property type="match status" value="1"/>
</dbReference>
<dbReference type="SUPFAM" id="SSF63418">
    <property type="entry name" value="MurE/MurF N-terminal domain"/>
    <property type="match status" value="1"/>
</dbReference>
<dbReference type="InterPro" id="IPR004101">
    <property type="entry name" value="Mur_ligase_C"/>
</dbReference>
<dbReference type="InterPro" id="IPR013221">
    <property type="entry name" value="Mur_ligase_cen"/>
</dbReference>
<dbReference type="Pfam" id="PF02875">
    <property type="entry name" value="Mur_ligase_C"/>
    <property type="match status" value="1"/>
</dbReference>
<dbReference type="OrthoDB" id="9800958at2"/>